<keyword evidence="8" id="KW-1185">Reference proteome</keyword>
<gene>
    <name evidence="7" type="ORF">ADM99_07095</name>
</gene>
<proteinExistence type="inferred from homology"/>
<accession>A0A0P6XD41</accession>
<dbReference type="InterPro" id="IPR003439">
    <property type="entry name" value="ABC_transporter-like_ATP-bd"/>
</dbReference>
<dbReference type="GO" id="GO:0015807">
    <property type="term" value="P:L-amino acid transport"/>
    <property type="evidence" value="ECO:0007669"/>
    <property type="project" value="TreeGrafter"/>
</dbReference>
<dbReference type="RefSeq" id="WP_062421066.1">
    <property type="nucleotide sequence ID" value="NZ_BBYA01000008.1"/>
</dbReference>
<dbReference type="InterPro" id="IPR030660">
    <property type="entry name" value="ABC_branched_ATPase_LivF/BraG"/>
</dbReference>
<dbReference type="InterPro" id="IPR052156">
    <property type="entry name" value="BCAA_Transport_ATP-bd_LivF"/>
</dbReference>
<dbReference type="PIRSF" id="PIRSF039137">
    <property type="entry name" value="ABC_branched_ATPase"/>
    <property type="match status" value="1"/>
</dbReference>
<dbReference type="Gene3D" id="3.40.50.300">
    <property type="entry name" value="P-loop containing nucleotide triphosphate hydrolases"/>
    <property type="match status" value="1"/>
</dbReference>
<dbReference type="Pfam" id="PF00005">
    <property type="entry name" value="ABC_tran"/>
    <property type="match status" value="1"/>
</dbReference>
<reference evidence="7 8" key="1">
    <citation type="submission" date="2015-07" db="EMBL/GenBank/DDBJ databases">
        <title>Genome sequence of Leptolinea tardivitalis DSM 16556.</title>
        <authorList>
            <person name="Hemp J."/>
            <person name="Ward L.M."/>
            <person name="Pace L.A."/>
            <person name="Fischer W.W."/>
        </authorList>
    </citation>
    <scope>NUCLEOTIDE SEQUENCE [LARGE SCALE GENOMIC DNA]</scope>
    <source>
        <strain evidence="7 8">YMTK-2</strain>
    </source>
</reference>
<dbReference type="CDD" id="cd03224">
    <property type="entry name" value="ABC_TM1139_LivF_branched"/>
    <property type="match status" value="1"/>
</dbReference>
<evidence type="ECO:0000256" key="3">
    <source>
        <dbReference type="ARBA" id="ARBA00022741"/>
    </source>
</evidence>
<keyword evidence="4" id="KW-0067">ATP-binding</keyword>
<comment type="similarity">
    <text evidence="1">Belongs to the ABC transporter superfamily.</text>
</comment>
<organism evidence="7 8">
    <name type="scientific">Leptolinea tardivitalis</name>
    <dbReference type="NCBI Taxonomy" id="229920"/>
    <lineage>
        <taxon>Bacteria</taxon>
        <taxon>Bacillati</taxon>
        <taxon>Chloroflexota</taxon>
        <taxon>Anaerolineae</taxon>
        <taxon>Anaerolineales</taxon>
        <taxon>Anaerolineaceae</taxon>
        <taxon>Leptolinea</taxon>
    </lineage>
</organism>
<dbReference type="Proteomes" id="UP000050430">
    <property type="component" value="Unassembled WGS sequence"/>
</dbReference>
<evidence type="ECO:0000313" key="8">
    <source>
        <dbReference type="Proteomes" id="UP000050430"/>
    </source>
</evidence>
<dbReference type="InterPro" id="IPR003593">
    <property type="entry name" value="AAA+_ATPase"/>
</dbReference>
<dbReference type="STRING" id="229920.ADM99_07095"/>
<dbReference type="SUPFAM" id="SSF52540">
    <property type="entry name" value="P-loop containing nucleoside triphosphate hydrolases"/>
    <property type="match status" value="1"/>
</dbReference>
<dbReference type="PATRIC" id="fig|229920.5.peg.1387"/>
<evidence type="ECO:0000259" key="6">
    <source>
        <dbReference type="PROSITE" id="PS50893"/>
    </source>
</evidence>
<keyword evidence="2" id="KW-0813">Transport</keyword>
<dbReference type="PANTHER" id="PTHR43820:SF4">
    <property type="entry name" value="HIGH-AFFINITY BRANCHED-CHAIN AMINO ACID TRANSPORT ATP-BINDING PROTEIN LIVF"/>
    <property type="match status" value="1"/>
</dbReference>
<sequence>MLLDVKNLNVYYGAIHALQGISFHIEEGEIVSLIGANGAGKSTTLRTISGILRPRSGSVHFKGEDITTTPAEQIVRRGISHVPEGRKIFAPLTVRENLEMGAYTRDDPDEIQKSMDRVFVSFPRLKERLNQLGGTLSGGEQQMLATGRGMMSKPSLILLDEPSMGLSPILVEEIFNIIKEINSQGTSILLVEQNALMALSISNRAYVLETGRIVLEGNADDIKNNPQVKSAYLGI</sequence>
<dbReference type="PANTHER" id="PTHR43820">
    <property type="entry name" value="HIGH-AFFINITY BRANCHED-CHAIN AMINO ACID TRANSPORT ATP-BINDING PROTEIN LIVF"/>
    <property type="match status" value="1"/>
</dbReference>
<dbReference type="GO" id="GO:0005524">
    <property type="term" value="F:ATP binding"/>
    <property type="evidence" value="ECO:0007669"/>
    <property type="project" value="UniProtKB-KW"/>
</dbReference>
<name>A0A0P6XD41_9CHLR</name>
<dbReference type="PROSITE" id="PS50893">
    <property type="entry name" value="ABC_TRANSPORTER_2"/>
    <property type="match status" value="1"/>
</dbReference>
<evidence type="ECO:0000256" key="2">
    <source>
        <dbReference type="ARBA" id="ARBA00022448"/>
    </source>
</evidence>
<dbReference type="AlphaFoldDB" id="A0A0P6XD41"/>
<evidence type="ECO:0000256" key="5">
    <source>
        <dbReference type="ARBA" id="ARBA00022970"/>
    </source>
</evidence>
<dbReference type="GO" id="GO:0016887">
    <property type="term" value="F:ATP hydrolysis activity"/>
    <property type="evidence" value="ECO:0007669"/>
    <property type="project" value="InterPro"/>
</dbReference>
<dbReference type="GO" id="GO:0015658">
    <property type="term" value="F:branched-chain amino acid transmembrane transporter activity"/>
    <property type="evidence" value="ECO:0007669"/>
    <property type="project" value="InterPro"/>
</dbReference>
<dbReference type="SMART" id="SM00382">
    <property type="entry name" value="AAA"/>
    <property type="match status" value="1"/>
</dbReference>
<evidence type="ECO:0000256" key="1">
    <source>
        <dbReference type="ARBA" id="ARBA00005417"/>
    </source>
</evidence>
<dbReference type="InterPro" id="IPR027417">
    <property type="entry name" value="P-loop_NTPase"/>
</dbReference>
<evidence type="ECO:0000256" key="4">
    <source>
        <dbReference type="ARBA" id="ARBA00022840"/>
    </source>
</evidence>
<keyword evidence="3" id="KW-0547">Nucleotide-binding</keyword>
<comment type="caution">
    <text evidence="7">The sequence shown here is derived from an EMBL/GenBank/DDBJ whole genome shotgun (WGS) entry which is preliminary data.</text>
</comment>
<dbReference type="OrthoDB" id="9776369at2"/>
<feature type="domain" description="ABC transporter" evidence="6">
    <location>
        <begin position="3"/>
        <end position="235"/>
    </location>
</feature>
<dbReference type="EMBL" id="LGCK01000007">
    <property type="protein sequence ID" value="KPL72823.1"/>
    <property type="molecule type" value="Genomic_DNA"/>
</dbReference>
<evidence type="ECO:0000313" key="7">
    <source>
        <dbReference type="EMBL" id="KPL72823.1"/>
    </source>
</evidence>
<protein>
    <submittedName>
        <fullName evidence="7">Amino acid ABC transporter ATPase</fullName>
    </submittedName>
</protein>
<keyword evidence="5" id="KW-0029">Amino-acid transport</keyword>